<protein>
    <recommendedName>
        <fullName evidence="4">CRISPR-associated protein Csm4</fullName>
    </recommendedName>
</protein>
<evidence type="ECO:0000313" key="3">
    <source>
        <dbReference type="Proteomes" id="UP000027473"/>
    </source>
</evidence>
<name>A0AB73BW22_9FUSO</name>
<evidence type="ECO:0008006" key="4">
    <source>
        <dbReference type="Google" id="ProtNLM"/>
    </source>
</evidence>
<dbReference type="Proteomes" id="UP000027473">
    <property type="component" value="Unassembled WGS sequence"/>
</dbReference>
<organism evidence="2 3">
    <name type="scientific">Fusobacterium necrophorum BL</name>
    <dbReference type="NCBI Taxonomy" id="1441732"/>
    <lineage>
        <taxon>Bacteria</taxon>
        <taxon>Fusobacteriati</taxon>
        <taxon>Fusobacteriota</taxon>
        <taxon>Fusobacteriia</taxon>
        <taxon>Fusobacteriales</taxon>
        <taxon>Fusobacteriaceae</taxon>
        <taxon>Fusobacterium</taxon>
    </lineage>
</organism>
<evidence type="ECO:0000256" key="1">
    <source>
        <dbReference type="SAM" id="Coils"/>
    </source>
</evidence>
<dbReference type="AlphaFoldDB" id="A0AB73BW22"/>
<feature type="coiled-coil region" evidence="1">
    <location>
        <begin position="72"/>
        <end position="188"/>
    </location>
</feature>
<evidence type="ECO:0000313" key="2">
    <source>
        <dbReference type="EMBL" id="KDE62649.1"/>
    </source>
</evidence>
<comment type="caution">
    <text evidence="2">The sequence shown here is derived from an EMBL/GenBank/DDBJ whole genome shotgun (WGS) entry which is preliminary data.</text>
</comment>
<sequence length="451" mass="52775">MQTFQIKLNKIGEITVLPDSQRLFGFLMSLLDANEKEKIDELASDILTGKRICMISNIMPLGYYPMPKDYIMEKLKECLSANQEIINKLEENRKDIRKRVEDIEKLISIKDKEKKEEEYEKEKIKEEIKKMENIQANYLKSELKKSINIHTHNKVKIEQKIEKIKKEIKEKRNQIREQLQKYNSKTQKINLLSPKEIYETIKKMAFIQKQDLEKLLTDIGNLLRSDKKVFEVKKLEEYAYIKKSQNFIQKFHLESQTKKWPGLPNIAYSLPILSFQKQGKNNDGNSISFCFFVSIDQNCILFEKLENMSRKEKLSYPCFLGNKASSGYNAYEITEVVRIENSQSLNIKVKSEGIIPHERRRYLNLGMLLPNENKLDWQASTLEISSSDRKPYEINDETAKVISFITDGSVIVGKGEKDIQEQIGKCIRNQYNPLYKNAMIFGNSFFVELEG</sequence>
<dbReference type="EMBL" id="JAAC01000118">
    <property type="protein sequence ID" value="KDE62649.1"/>
    <property type="molecule type" value="Genomic_DNA"/>
</dbReference>
<accession>A0AB73BW22</accession>
<keyword evidence="1" id="KW-0175">Coiled coil</keyword>
<reference evidence="2 3" key="1">
    <citation type="submission" date="2014-01" db="EMBL/GenBank/DDBJ databases">
        <title>Comparative genomics of Fusobacterium necrophorum wild isolates.</title>
        <authorList>
            <person name="Kittichotirat W."/>
            <person name="Bumgarner R.E."/>
            <person name="Lawrence P."/>
        </authorList>
    </citation>
    <scope>NUCLEOTIDE SEQUENCE [LARGE SCALE GENOMIC DNA]</scope>
    <source>
        <strain evidence="2 3">BL</strain>
    </source>
</reference>
<dbReference type="RefSeq" id="WP_035933472.1">
    <property type="nucleotide sequence ID" value="NZ_JAAC01000118.1"/>
</dbReference>
<gene>
    <name evidence="2" type="ORF">FUSO3_07320</name>
</gene>
<proteinExistence type="predicted"/>